<dbReference type="AlphaFoldDB" id="A0A4S3JXV5"/>
<gene>
    <name evidence="1" type="ORF">EYZ11_000112</name>
</gene>
<accession>A0A4S3JXV5</accession>
<dbReference type="STRING" id="1220188.A0A4S3JXV5"/>
<keyword evidence="2" id="KW-1185">Reference proteome</keyword>
<evidence type="ECO:0000313" key="2">
    <source>
        <dbReference type="Proteomes" id="UP000308092"/>
    </source>
</evidence>
<comment type="caution">
    <text evidence="1">The sequence shown here is derived from an EMBL/GenBank/DDBJ whole genome shotgun (WGS) entry which is preliminary data.</text>
</comment>
<reference evidence="1 2" key="1">
    <citation type="submission" date="2019-03" db="EMBL/GenBank/DDBJ databases">
        <title>The genome sequence of a newly discovered highly antifungal drug resistant Aspergillus species, Aspergillus tanneri NIH 1004.</title>
        <authorList>
            <person name="Mounaud S."/>
            <person name="Singh I."/>
            <person name="Joardar V."/>
            <person name="Pakala S."/>
            <person name="Pakala S."/>
            <person name="Venepally P."/>
            <person name="Hoover J."/>
            <person name="Nierman W."/>
            <person name="Chung J."/>
            <person name="Losada L."/>
        </authorList>
    </citation>
    <scope>NUCLEOTIDE SEQUENCE [LARGE SCALE GENOMIC DNA]</scope>
    <source>
        <strain evidence="1 2">NIH1004</strain>
    </source>
</reference>
<sequence>MGIPPGQFSGFILRVNLRINRSGRLSKNISVSYRVAAAVVPPKGMATLAQKIRLWPALPSPVWIWLPSKLTRWTRKPFIAYMSVLTYSPSVRIEHFEVAHFTIGIVSPARNLPPVMFVSMNTFSILCRGREIASYPV</sequence>
<protein>
    <submittedName>
        <fullName evidence="1">Uncharacterized protein</fullName>
    </submittedName>
</protein>
<name>A0A4S3JXV5_9EURO</name>
<proteinExistence type="predicted"/>
<dbReference type="EMBL" id="SOSA01000002">
    <property type="protein sequence ID" value="THD00385.1"/>
    <property type="molecule type" value="Genomic_DNA"/>
</dbReference>
<evidence type="ECO:0000313" key="1">
    <source>
        <dbReference type="EMBL" id="THD00385.1"/>
    </source>
</evidence>
<dbReference type="Proteomes" id="UP000308092">
    <property type="component" value="Unassembled WGS sequence"/>
</dbReference>
<organism evidence="1 2">
    <name type="scientific">Aspergillus tanneri</name>
    <dbReference type="NCBI Taxonomy" id="1220188"/>
    <lineage>
        <taxon>Eukaryota</taxon>
        <taxon>Fungi</taxon>
        <taxon>Dikarya</taxon>
        <taxon>Ascomycota</taxon>
        <taxon>Pezizomycotina</taxon>
        <taxon>Eurotiomycetes</taxon>
        <taxon>Eurotiomycetidae</taxon>
        <taxon>Eurotiales</taxon>
        <taxon>Aspergillaceae</taxon>
        <taxon>Aspergillus</taxon>
        <taxon>Aspergillus subgen. Circumdati</taxon>
    </lineage>
</organism>
<dbReference type="VEuPathDB" id="FungiDB:EYZ11_000112"/>